<dbReference type="Pfam" id="PF00023">
    <property type="entry name" value="Ank"/>
    <property type="match status" value="1"/>
</dbReference>
<sequence length="384" mass="41044">MSLQTLPVELFLAVAENLGLQDTRSLLLTGRKFAWSLSKGILDFAVGKRGHSMTALHLAAINGDREVVELVLSKASSIEVAVSNSDGVLEVLTTPIPKDRLDSTVQSLVRAGAASVVRSSECGQTALHYAAESGHAAMVGRLLDHGVADSEDTSGRWAIHHAAAKGHGGAIRQLVSKGRRSYEAVLTRSGNTALHLAAEHGNVGVVRILLGEFHWDVNLRGEGLKTSLHIAAASNNRSLARLLLSHKADTMLRSTTGEVAAEVAYSLLDQEPDWIKMVKLIESVDIHIRCQDGETALHRAARLGSVKMVRSLLNSGAHIDAQDKGGRTPLHSAYTAEVAFALLELGANDSLKNDSGLRAIDVSRGSEDSRSRSIFDLFVGLGRE</sequence>
<organism evidence="4 5">
    <name type="scientific">Discina gigas</name>
    <dbReference type="NCBI Taxonomy" id="1032678"/>
    <lineage>
        <taxon>Eukaryota</taxon>
        <taxon>Fungi</taxon>
        <taxon>Dikarya</taxon>
        <taxon>Ascomycota</taxon>
        <taxon>Pezizomycotina</taxon>
        <taxon>Pezizomycetes</taxon>
        <taxon>Pezizales</taxon>
        <taxon>Discinaceae</taxon>
        <taxon>Discina</taxon>
    </lineage>
</organism>
<keyword evidence="1" id="KW-0677">Repeat</keyword>
<name>A0ABR3GAR6_9PEZI</name>
<feature type="repeat" description="ANK" evidence="3">
    <location>
        <begin position="122"/>
        <end position="147"/>
    </location>
</feature>
<dbReference type="Pfam" id="PF12796">
    <property type="entry name" value="Ank_2"/>
    <property type="match status" value="3"/>
</dbReference>
<accession>A0ABR3GAR6</accession>
<evidence type="ECO:0000256" key="2">
    <source>
        <dbReference type="ARBA" id="ARBA00023043"/>
    </source>
</evidence>
<dbReference type="PRINTS" id="PR01415">
    <property type="entry name" value="ANKYRIN"/>
</dbReference>
<dbReference type="PANTHER" id="PTHR24123">
    <property type="entry name" value="ANKYRIN REPEAT-CONTAINING"/>
    <property type="match status" value="1"/>
</dbReference>
<dbReference type="Proteomes" id="UP001447188">
    <property type="component" value="Unassembled WGS sequence"/>
</dbReference>
<evidence type="ECO:0000313" key="4">
    <source>
        <dbReference type="EMBL" id="KAL0632875.1"/>
    </source>
</evidence>
<dbReference type="InterPro" id="IPR002110">
    <property type="entry name" value="Ankyrin_rpt"/>
</dbReference>
<keyword evidence="2 3" id="KW-0040">ANK repeat</keyword>
<dbReference type="InterPro" id="IPR036770">
    <property type="entry name" value="Ankyrin_rpt-contain_sf"/>
</dbReference>
<dbReference type="PANTHER" id="PTHR24123:SF33">
    <property type="entry name" value="PROTEIN HOS4"/>
    <property type="match status" value="1"/>
</dbReference>
<feature type="repeat" description="ANK" evidence="3">
    <location>
        <begin position="223"/>
        <end position="255"/>
    </location>
</feature>
<reference evidence="4 5" key="1">
    <citation type="submission" date="2024-02" db="EMBL/GenBank/DDBJ databases">
        <title>Discinaceae phylogenomics.</title>
        <authorList>
            <person name="Dirks A.C."/>
            <person name="James T.Y."/>
        </authorList>
    </citation>
    <scope>NUCLEOTIDE SEQUENCE [LARGE SCALE GENOMIC DNA]</scope>
    <source>
        <strain evidence="4 5">ACD0624</strain>
    </source>
</reference>
<feature type="repeat" description="ANK" evidence="3">
    <location>
        <begin position="51"/>
        <end position="83"/>
    </location>
</feature>
<feature type="repeat" description="ANK" evidence="3">
    <location>
        <begin position="292"/>
        <end position="324"/>
    </location>
</feature>
<gene>
    <name evidence="4" type="primary">NAS6_5</name>
    <name evidence="4" type="ORF">Q9L58_008250</name>
</gene>
<dbReference type="SUPFAM" id="SSF48403">
    <property type="entry name" value="Ankyrin repeat"/>
    <property type="match status" value="1"/>
</dbReference>
<feature type="repeat" description="ANK" evidence="3">
    <location>
        <begin position="189"/>
        <end position="210"/>
    </location>
</feature>
<dbReference type="Gene3D" id="1.25.40.20">
    <property type="entry name" value="Ankyrin repeat-containing domain"/>
    <property type="match status" value="3"/>
</dbReference>
<protein>
    <submittedName>
        <fullName evidence="4">Ankyrin-repeat protein</fullName>
    </submittedName>
</protein>
<keyword evidence="5" id="KW-1185">Reference proteome</keyword>
<dbReference type="SMART" id="SM00248">
    <property type="entry name" value="ANK"/>
    <property type="match status" value="7"/>
</dbReference>
<dbReference type="PROSITE" id="PS50088">
    <property type="entry name" value="ANK_REPEAT"/>
    <property type="match status" value="5"/>
</dbReference>
<dbReference type="PROSITE" id="PS50297">
    <property type="entry name" value="ANK_REP_REGION"/>
    <property type="match status" value="4"/>
</dbReference>
<proteinExistence type="predicted"/>
<dbReference type="InterPro" id="IPR051165">
    <property type="entry name" value="Multifunctional_ANK_Repeat"/>
</dbReference>
<comment type="caution">
    <text evidence="4">The sequence shown here is derived from an EMBL/GenBank/DDBJ whole genome shotgun (WGS) entry which is preliminary data.</text>
</comment>
<dbReference type="EMBL" id="JBBBZM010000147">
    <property type="protein sequence ID" value="KAL0632875.1"/>
    <property type="molecule type" value="Genomic_DNA"/>
</dbReference>
<evidence type="ECO:0000313" key="5">
    <source>
        <dbReference type="Proteomes" id="UP001447188"/>
    </source>
</evidence>
<evidence type="ECO:0000256" key="1">
    <source>
        <dbReference type="ARBA" id="ARBA00022737"/>
    </source>
</evidence>
<evidence type="ECO:0000256" key="3">
    <source>
        <dbReference type="PROSITE-ProRule" id="PRU00023"/>
    </source>
</evidence>